<feature type="compositionally biased region" description="Basic and acidic residues" evidence="1">
    <location>
        <begin position="84"/>
        <end position="94"/>
    </location>
</feature>
<keyword evidence="3" id="KW-1185">Reference proteome</keyword>
<proteinExistence type="predicted"/>
<dbReference type="EMBL" id="JTDE01004009">
    <property type="protein sequence ID" value="KAF7255407.1"/>
    <property type="molecule type" value="Genomic_DNA"/>
</dbReference>
<feature type="region of interest" description="Disordered" evidence="1">
    <location>
        <begin position="37"/>
        <end position="115"/>
    </location>
</feature>
<feature type="compositionally biased region" description="Polar residues" evidence="1">
    <location>
        <begin position="37"/>
        <end position="49"/>
    </location>
</feature>
<protein>
    <submittedName>
        <fullName evidence="2">Uncharacterized protein</fullName>
    </submittedName>
</protein>
<sequence>MLKDLYVAISLRLGNRSDESIKKRLQLLRWERPTAASALQPTAANQQVPEFTRPRDETHDNATTDDLTAPLPPIIETSPSFHSTRREEEQDDKPPTIGTTSGRSTPTVYSPKGSDWSVDSSVGLDWRSPVISPGSSNATAISQEVFDRKHASSPNTAQSVATVESLTIVQTARLPPILSHSPSCNPAHTSSPSKSSIPSPCSESVLN</sequence>
<feature type="region of interest" description="Disordered" evidence="1">
    <location>
        <begin position="174"/>
        <end position="207"/>
    </location>
</feature>
<feature type="compositionally biased region" description="Low complexity" evidence="1">
    <location>
        <begin position="190"/>
        <end position="207"/>
    </location>
</feature>
<comment type="caution">
    <text evidence="2">The sequence shown here is derived from an EMBL/GenBank/DDBJ whole genome shotgun (WGS) entry which is preliminary data.</text>
</comment>
<evidence type="ECO:0000313" key="3">
    <source>
        <dbReference type="Proteomes" id="UP000822476"/>
    </source>
</evidence>
<evidence type="ECO:0000313" key="2">
    <source>
        <dbReference type="EMBL" id="KAF7255407.1"/>
    </source>
</evidence>
<feature type="compositionally biased region" description="Polar residues" evidence="1">
    <location>
        <begin position="97"/>
        <end position="108"/>
    </location>
</feature>
<organism evidence="2 3">
    <name type="scientific">Paragonimus skrjabini miyazakii</name>
    <dbReference type="NCBI Taxonomy" id="59628"/>
    <lineage>
        <taxon>Eukaryota</taxon>
        <taxon>Metazoa</taxon>
        <taxon>Spiralia</taxon>
        <taxon>Lophotrochozoa</taxon>
        <taxon>Platyhelminthes</taxon>
        <taxon>Trematoda</taxon>
        <taxon>Digenea</taxon>
        <taxon>Plagiorchiida</taxon>
        <taxon>Troglotremata</taxon>
        <taxon>Troglotrematidae</taxon>
        <taxon>Paragonimus</taxon>
    </lineage>
</organism>
<gene>
    <name evidence="2" type="ORF">EG68_07040</name>
</gene>
<dbReference type="Proteomes" id="UP000822476">
    <property type="component" value="Unassembled WGS sequence"/>
</dbReference>
<dbReference type="AlphaFoldDB" id="A0A8S9YWW8"/>
<evidence type="ECO:0000256" key="1">
    <source>
        <dbReference type="SAM" id="MobiDB-lite"/>
    </source>
</evidence>
<name>A0A8S9YWW8_9TREM</name>
<reference evidence="2" key="1">
    <citation type="submission" date="2019-07" db="EMBL/GenBank/DDBJ databases">
        <title>Annotation for the trematode Paragonimus miyazaki's.</title>
        <authorList>
            <person name="Choi Y.-J."/>
        </authorList>
    </citation>
    <scope>NUCLEOTIDE SEQUENCE</scope>
    <source>
        <strain evidence="2">Japan</strain>
    </source>
</reference>
<feature type="compositionally biased region" description="Polar residues" evidence="1">
    <location>
        <begin position="180"/>
        <end position="189"/>
    </location>
</feature>
<accession>A0A8S9YWW8</accession>
<feature type="compositionally biased region" description="Basic and acidic residues" evidence="1">
    <location>
        <begin position="52"/>
        <end position="62"/>
    </location>
</feature>